<dbReference type="EMBL" id="FNBW01000007">
    <property type="protein sequence ID" value="SDF82950.1"/>
    <property type="molecule type" value="Genomic_DNA"/>
</dbReference>
<name>A0A8G2BI05_9PROT</name>
<reference evidence="1 2" key="1">
    <citation type="submission" date="2016-10" db="EMBL/GenBank/DDBJ databases">
        <authorList>
            <person name="Varghese N."/>
            <person name="Submissions S."/>
        </authorList>
    </citation>
    <scope>NUCLEOTIDE SEQUENCE [LARGE SCALE GENOMIC DNA]</scope>
    <source>
        <strain evidence="1 2">DSM 18839</strain>
    </source>
</reference>
<comment type="caution">
    <text evidence="1">The sequence shown here is derived from an EMBL/GenBank/DDBJ whole genome shotgun (WGS) entry which is preliminary data.</text>
</comment>
<dbReference type="AlphaFoldDB" id="A0A8G2BI05"/>
<accession>A0A8G2BI05</accession>
<protein>
    <submittedName>
        <fullName evidence="1">Uncharacterized protein</fullName>
    </submittedName>
</protein>
<keyword evidence="2" id="KW-1185">Reference proteome</keyword>
<dbReference type="RefSeq" id="WP_175474203.1">
    <property type="nucleotide sequence ID" value="NZ_FNBW01000007.1"/>
</dbReference>
<dbReference type="Proteomes" id="UP000198615">
    <property type="component" value="Unassembled WGS sequence"/>
</dbReference>
<evidence type="ECO:0000313" key="1">
    <source>
        <dbReference type="EMBL" id="SDF82950.1"/>
    </source>
</evidence>
<organism evidence="1 2">
    <name type="scientific">Thalassobaculum litoreum DSM 18839</name>
    <dbReference type="NCBI Taxonomy" id="1123362"/>
    <lineage>
        <taxon>Bacteria</taxon>
        <taxon>Pseudomonadati</taxon>
        <taxon>Pseudomonadota</taxon>
        <taxon>Alphaproteobacteria</taxon>
        <taxon>Rhodospirillales</taxon>
        <taxon>Thalassobaculaceae</taxon>
        <taxon>Thalassobaculum</taxon>
    </lineage>
</organism>
<sequence>MAQASDWKSRLDLLARRSDARRSAIDALQSRAPGDIDNQITAMLFIGMSENWIASRFQKPPSTEHFASNQRMTIAAVIQHVITAIKRVSREANGEHDLLIEFAALPQPENDREIAQQIREHLGWTRTATASAKRNHLNAKVASVHLDRASWTWQPFEGGEPALVFPVWAVPPHGGGGVAPGIPAHPGVPVDLAAYSILSDKLYLRTGAAVSLGEHQLRDIDRRRETAGHLLVSTTPREWIVSGGEGVMPIDWRQFYHNVCRHKTPLVTRSIDAGKQLRARLDALQPALPQIGVLA</sequence>
<gene>
    <name evidence="1" type="ORF">SAMN05660686_02443</name>
</gene>
<proteinExistence type="predicted"/>
<evidence type="ECO:0000313" key="2">
    <source>
        <dbReference type="Proteomes" id="UP000198615"/>
    </source>
</evidence>